<keyword evidence="4" id="KW-1185">Reference proteome</keyword>
<evidence type="ECO:0000259" key="2">
    <source>
        <dbReference type="Pfam" id="PF13472"/>
    </source>
</evidence>
<feature type="transmembrane region" description="Helical" evidence="1">
    <location>
        <begin position="6"/>
        <end position="25"/>
    </location>
</feature>
<proteinExistence type="predicted"/>
<protein>
    <submittedName>
        <fullName evidence="3">SGNH/GDSL hydrolase family protein</fullName>
    </submittedName>
</protein>
<accession>A0ABY4BYD3</accession>
<keyword evidence="3" id="KW-0378">Hydrolase</keyword>
<organism evidence="3 4">
    <name type="scientific">Agromyces larvae</name>
    <dbReference type="NCBI Taxonomy" id="2929802"/>
    <lineage>
        <taxon>Bacteria</taxon>
        <taxon>Bacillati</taxon>
        <taxon>Actinomycetota</taxon>
        <taxon>Actinomycetes</taxon>
        <taxon>Micrococcales</taxon>
        <taxon>Microbacteriaceae</taxon>
        <taxon>Agromyces</taxon>
    </lineage>
</organism>
<dbReference type="InterPro" id="IPR051532">
    <property type="entry name" value="Ester_Hydrolysis_Enzymes"/>
</dbReference>
<dbReference type="GO" id="GO:0016787">
    <property type="term" value="F:hydrolase activity"/>
    <property type="evidence" value="ECO:0007669"/>
    <property type="project" value="UniProtKB-KW"/>
</dbReference>
<gene>
    <name evidence="3" type="ORF">MTO99_18580</name>
</gene>
<dbReference type="InterPro" id="IPR013830">
    <property type="entry name" value="SGNH_hydro"/>
</dbReference>
<keyword evidence="1" id="KW-0472">Membrane</keyword>
<name>A0ABY4BYD3_9MICO</name>
<dbReference type="RefSeq" id="WP_243555662.1">
    <property type="nucleotide sequence ID" value="NZ_CP094528.1"/>
</dbReference>
<feature type="domain" description="SGNH hydrolase-type esterase" evidence="2">
    <location>
        <begin position="65"/>
        <end position="230"/>
    </location>
</feature>
<dbReference type="SUPFAM" id="SSF52266">
    <property type="entry name" value="SGNH hydrolase"/>
    <property type="match status" value="1"/>
</dbReference>
<sequence length="251" mass="27481">MQRRTLAVVASIGGLAGVAVWWRWLARRQRRWTTALAETIPVNSAYWREQRAETDATPGALLYVAIGDSAAQGIGASRPGHSYVGFIARGIAEASGRPVRAVNLGISGATVRMAIEKELPLLDPLEPDVLTVSIGANDIAEFDPQRFDRDIRELISRLPAHAIVADLPSFYFLAAQRKVRLANRMLRAAAAERGLEVVPLHARTDRQGLWGVTTQFAGDLFHPNDRGYRVWAAAFLPAVERRLGVVAEQVG</sequence>
<dbReference type="Gene3D" id="3.40.50.1110">
    <property type="entry name" value="SGNH hydrolase"/>
    <property type="match status" value="1"/>
</dbReference>
<keyword evidence="1" id="KW-0812">Transmembrane</keyword>
<keyword evidence="1" id="KW-1133">Transmembrane helix</keyword>
<evidence type="ECO:0000256" key="1">
    <source>
        <dbReference type="SAM" id="Phobius"/>
    </source>
</evidence>
<dbReference type="PANTHER" id="PTHR30383:SF5">
    <property type="entry name" value="SGNH HYDROLASE-TYPE ESTERASE DOMAIN-CONTAINING PROTEIN"/>
    <property type="match status" value="1"/>
</dbReference>
<dbReference type="EMBL" id="CP094528">
    <property type="protein sequence ID" value="UOE44134.1"/>
    <property type="molecule type" value="Genomic_DNA"/>
</dbReference>
<dbReference type="InterPro" id="IPR036514">
    <property type="entry name" value="SGNH_hydro_sf"/>
</dbReference>
<reference evidence="3 4" key="1">
    <citation type="submission" date="2022-03" db="EMBL/GenBank/DDBJ databases">
        <title>Mucilaginibacter sp. isolated from the gut of Protaetia brevitarsis seulensis larvae.</title>
        <authorList>
            <person name="Won M."/>
            <person name="Kim S.-J."/>
            <person name="Kwon S.-W."/>
        </authorList>
    </citation>
    <scope>NUCLEOTIDE SEQUENCE [LARGE SCALE GENOMIC DNA]</scope>
    <source>
        <strain evidence="3 4">CFWR-12</strain>
    </source>
</reference>
<evidence type="ECO:0000313" key="4">
    <source>
        <dbReference type="Proteomes" id="UP000832097"/>
    </source>
</evidence>
<evidence type="ECO:0000313" key="3">
    <source>
        <dbReference type="EMBL" id="UOE44134.1"/>
    </source>
</evidence>
<dbReference type="PANTHER" id="PTHR30383">
    <property type="entry name" value="THIOESTERASE 1/PROTEASE 1/LYSOPHOSPHOLIPASE L1"/>
    <property type="match status" value="1"/>
</dbReference>
<dbReference type="Proteomes" id="UP000832097">
    <property type="component" value="Chromosome"/>
</dbReference>
<dbReference type="Pfam" id="PF13472">
    <property type="entry name" value="Lipase_GDSL_2"/>
    <property type="match status" value="1"/>
</dbReference>